<evidence type="ECO:0000313" key="2">
    <source>
        <dbReference type="EMBL" id="CAD6273202.1"/>
    </source>
</evidence>
<sequence>MSANVGAWMIACIGDTSAGRVVGEAGDETAGVVAAGAFIGDVTMAGEEERNDVANIVVVGDGADGASGVAVWNCTGTTTAADGAAGDVVKDGGAATTSESIRSNSAKWTAAGASLKPRSWLQSVIYMSSYGSGGEKISMLALKQQGMLSRYQEMLISTKGKAGTLRMKKKGEWYQAGPGGRSSPVHVIKAQSGKPAHDDVYQTRDQKRINNMEIQLSDLATMMKELQTQNTSIQRTLTDNLATLQDVGMWRPQIDAKVDDLHKSVTDLRLKVDHLISHPPATDRAKQVFDNELIDLTKPATVHLVATSSEAASGPLGHGEQHSHRGIGNGVVTTIMPTPVKGANSVPTPVKGANSSLPTFSPNFSAQQFFALNQAIPQQEFPKFDGMSPKLWKKRCESYFDVYAVPEHLWVKIGVMNFVGSAAFWSQSVESILQHCSWSNLCTAICSRFERDQQNSLNCQFFRLKQTTTVAEYIEKFDELINQILAHDPCFSPHVITGRFVDGLKDEIRVVVLVHRPSSMDAACSLALLQEEVLSDSSATESHSTSGHSGFRVRSFKPQWSAPHTPRVQTTMSNATPVKPVEPAKLSGVEEKLHNIKNYRRAKGLCFKCGDKWNPNHKCSTTVSLNLVEELWQLIDNSNDQDQYHSDSSEDLMQLSLSAVQGTDTMQTIRQF</sequence>
<dbReference type="AlphaFoldDB" id="A0A811RT63"/>
<evidence type="ECO:0000313" key="3">
    <source>
        <dbReference type="Proteomes" id="UP000604825"/>
    </source>
</evidence>
<keyword evidence="3" id="KW-1185">Reference proteome</keyword>
<feature type="domain" description="Retrotransposon gag" evidence="1">
    <location>
        <begin position="415"/>
        <end position="505"/>
    </location>
</feature>
<dbReference type="Pfam" id="PF03732">
    <property type="entry name" value="Retrotrans_gag"/>
    <property type="match status" value="1"/>
</dbReference>
<evidence type="ECO:0000259" key="1">
    <source>
        <dbReference type="Pfam" id="PF03732"/>
    </source>
</evidence>
<reference evidence="2" key="1">
    <citation type="submission" date="2020-10" db="EMBL/GenBank/DDBJ databases">
        <authorList>
            <person name="Han B."/>
            <person name="Lu T."/>
            <person name="Zhao Q."/>
            <person name="Huang X."/>
            <person name="Zhao Y."/>
        </authorList>
    </citation>
    <scope>NUCLEOTIDE SEQUENCE</scope>
</reference>
<organism evidence="2 3">
    <name type="scientific">Miscanthus lutarioriparius</name>
    <dbReference type="NCBI Taxonomy" id="422564"/>
    <lineage>
        <taxon>Eukaryota</taxon>
        <taxon>Viridiplantae</taxon>
        <taxon>Streptophyta</taxon>
        <taxon>Embryophyta</taxon>
        <taxon>Tracheophyta</taxon>
        <taxon>Spermatophyta</taxon>
        <taxon>Magnoliopsida</taxon>
        <taxon>Liliopsida</taxon>
        <taxon>Poales</taxon>
        <taxon>Poaceae</taxon>
        <taxon>PACMAD clade</taxon>
        <taxon>Panicoideae</taxon>
        <taxon>Andropogonodae</taxon>
        <taxon>Andropogoneae</taxon>
        <taxon>Saccharinae</taxon>
        <taxon>Miscanthus</taxon>
    </lineage>
</organism>
<gene>
    <name evidence="2" type="ORF">NCGR_LOCUS56469</name>
</gene>
<protein>
    <recommendedName>
        <fullName evidence="1">Retrotransposon gag domain-containing protein</fullName>
    </recommendedName>
</protein>
<comment type="caution">
    <text evidence="2">The sequence shown here is derived from an EMBL/GenBank/DDBJ whole genome shotgun (WGS) entry which is preliminary data.</text>
</comment>
<proteinExistence type="predicted"/>
<dbReference type="InterPro" id="IPR005162">
    <property type="entry name" value="Retrotrans_gag_dom"/>
</dbReference>
<dbReference type="EMBL" id="CAJGYO010000016">
    <property type="protein sequence ID" value="CAD6273202.1"/>
    <property type="molecule type" value="Genomic_DNA"/>
</dbReference>
<dbReference type="Proteomes" id="UP000604825">
    <property type="component" value="Unassembled WGS sequence"/>
</dbReference>
<dbReference type="OrthoDB" id="694469at2759"/>
<name>A0A811RT63_9POAL</name>
<accession>A0A811RT63</accession>